<evidence type="ECO:0000259" key="1">
    <source>
        <dbReference type="Pfam" id="PF25227"/>
    </source>
</evidence>
<dbReference type="InterPro" id="IPR057167">
    <property type="entry name" value="DUF7845"/>
</dbReference>
<protein>
    <submittedName>
        <fullName evidence="2">ORF9</fullName>
    </submittedName>
</protein>
<organism evidence="2 3">
    <name type="scientific">Halorubrum pleomorphic virus 12</name>
    <dbReference type="NCBI Taxonomy" id="2507578"/>
    <lineage>
        <taxon>Viruses</taxon>
        <taxon>Monodnaviria</taxon>
        <taxon>Trapavirae</taxon>
        <taxon>Saleviricota</taxon>
        <taxon>Huolimaviricetes</taxon>
        <taxon>Haloruvirales</taxon>
        <taxon>Pleolipoviridae</taxon>
        <taxon>Betapleolipovirus</taxon>
        <taxon>Betapleolipovirus rosense</taxon>
        <taxon>Betapleolipovirus HRPV12</taxon>
    </lineage>
</organism>
<gene>
    <name evidence="2" type="ORF">HRPV12-gp12</name>
</gene>
<evidence type="ECO:0000313" key="3">
    <source>
        <dbReference type="Proteomes" id="UP000289817"/>
    </source>
</evidence>
<proteinExistence type="predicted"/>
<evidence type="ECO:0000313" key="2">
    <source>
        <dbReference type="EMBL" id="QAS68816.1"/>
    </source>
</evidence>
<sequence>MITAVEPAPHEYEGHYFFDGLQLWLAADRITSDHDGTFDGSFTTGNEKWDVTLSFQESGLVPPENGVTPGGTEIQHETIREYRLNMVRDDDVGEKKVKCHIAPRWQGLQAETKDGDMTDAAKAAWPAGDGSNVEINSSNVDYDRVQNLLQKGAAAVNINSYHVSEDRRREEFSHVNDAAMYVRLDKNHSGPIHGREGPLARLGHLLESDRTGYRKVVQDDTKKAGYYHTVTLGPMRVKNAWTDHHIPREVKHYYKRNPDYYDGDYNLDHPKLEVAYQRSRWDESLGIDDHDEIRRQLSETIYSILDAADMDIHPDEGAFLSDKYFIPSPTQISTYPRLDLARIESDQRNVVVRQLADGLSPVEWGSVKTLVSDGGEVSPKDIADEHGFHPDSVRRALRRISDMVERDHGSVALRSHYVAEQVAEAVDAAKESVSRAVNAASHALENAERDRIDKRTDELIAFCQSHGISINEREKRLVLKMGHIASSDEWTTLLTRLKDIWTAAGRDPQKLRDASTEYFNQETETPTFRPATQAFTNPI</sequence>
<name>A0A410N6N2_9VIRU</name>
<dbReference type="Proteomes" id="UP000289817">
    <property type="component" value="Segment"/>
</dbReference>
<dbReference type="Pfam" id="PF25227">
    <property type="entry name" value="DUF7845"/>
    <property type="match status" value="1"/>
</dbReference>
<feature type="domain" description="DUF7845" evidence="1">
    <location>
        <begin position="5"/>
        <end position="327"/>
    </location>
</feature>
<keyword evidence="3" id="KW-1185">Reference proteome</keyword>
<dbReference type="EMBL" id="MG550110">
    <property type="protein sequence ID" value="QAS68816.1"/>
    <property type="molecule type" value="Genomic_DNA"/>
</dbReference>
<accession>A0A410N6N2</accession>
<reference evidence="3" key="1">
    <citation type="submission" date="2017-11" db="EMBL/GenBank/DDBJ databases">
        <title>Viruses of Lake Retba.</title>
        <authorList>
            <person name="Mizuno C.M."/>
            <person name="Prajapati B."/>
            <person name="Lucas S."/>
            <person name="Sime-Ngando T."/>
            <person name="Forterre P."/>
            <person name="Bamford D.H."/>
            <person name="Prangishvili D."/>
            <person name="Krupovic M."/>
            <person name="Oksanen H.M."/>
        </authorList>
    </citation>
    <scope>NUCLEOTIDE SEQUENCE [LARGE SCALE GENOMIC DNA]</scope>
</reference>